<proteinExistence type="predicted"/>
<protein>
    <submittedName>
        <fullName evidence="1">Uncharacterized protein</fullName>
    </submittedName>
</protein>
<name>A0A3B0PCZ6_MYCSY</name>
<gene>
    <name evidence="1" type="ORF">NCTC10124_00412</name>
</gene>
<dbReference type="Proteomes" id="UP000259328">
    <property type="component" value="Chromosome"/>
</dbReference>
<accession>A0A3B0PCZ6</accession>
<reference evidence="2" key="1">
    <citation type="submission" date="2018-06" db="EMBL/GenBank/DDBJ databases">
        <authorList>
            <consortium name="Pathogen Informatics"/>
        </authorList>
    </citation>
    <scope>NUCLEOTIDE SEQUENCE [LARGE SCALE GENOMIC DNA]</scope>
    <source>
        <strain evidence="2">NCTC10124</strain>
    </source>
</reference>
<evidence type="ECO:0000313" key="2">
    <source>
        <dbReference type="Proteomes" id="UP000259328"/>
    </source>
</evidence>
<evidence type="ECO:0000313" key="1">
    <source>
        <dbReference type="EMBL" id="SYV92685.1"/>
    </source>
</evidence>
<sequence length="49" mass="5354">MYLAESPFPHCVLSTKSTIIEFETAESPDEIVDCAAAKTADIIIPTTPW</sequence>
<dbReference type="AlphaFoldDB" id="A0A3B0PCZ6"/>
<organism evidence="1 2">
    <name type="scientific">Mycoplasmopsis synoviae</name>
    <name type="common">Mycoplasma synoviae</name>
    <dbReference type="NCBI Taxonomy" id="2109"/>
    <lineage>
        <taxon>Bacteria</taxon>
        <taxon>Bacillati</taxon>
        <taxon>Mycoplasmatota</taxon>
        <taxon>Mycoplasmoidales</taxon>
        <taxon>Metamycoplasmataceae</taxon>
        <taxon>Mycoplasmopsis</taxon>
    </lineage>
</organism>
<feature type="non-terminal residue" evidence="1">
    <location>
        <position position="49"/>
    </location>
</feature>
<dbReference type="EMBL" id="LS991953">
    <property type="protein sequence ID" value="SYV92685.1"/>
    <property type="molecule type" value="Genomic_DNA"/>
</dbReference>